<dbReference type="STRING" id="1835702.A0A1F5LYW9"/>
<dbReference type="PANTHER" id="PTHR11530:SF26">
    <property type="entry name" value="FAD DEPENDENT OXIDOREDUCTASE SUPERFAMILY (AFU_ORTHOLOGUE AFUA_5G13940)"/>
    <property type="match status" value="1"/>
</dbReference>
<dbReference type="RefSeq" id="XP_022493761.1">
    <property type="nucleotide sequence ID" value="XM_022626789.1"/>
</dbReference>
<evidence type="ECO:0000256" key="3">
    <source>
        <dbReference type="ARBA" id="ARBA00022630"/>
    </source>
</evidence>
<dbReference type="EMBL" id="LXJU01000001">
    <property type="protein sequence ID" value="OGE58338.1"/>
    <property type="molecule type" value="Genomic_DNA"/>
</dbReference>
<evidence type="ECO:0000256" key="5">
    <source>
        <dbReference type="ARBA" id="ARBA00023002"/>
    </source>
</evidence>
<name>A0A1F5LYW9_PENAI</name>
<comment type="caution">
    <text evidence="7">The sequence shown here is derived from an EMBL/GenBank/DDBJ whole genome shotgun (WGS) entry which is preliminary data.</text>
</comment>
<accession>A0A1F5LYW9</accession>
<dbReference type="AlphaFoldDB" id="A0A1F5LYW9"/>
<dbReference type="InterPro" id="IPR023209">
    <property type="entry name" value="DAO"/>
</dbReference>
<evidence type="ECO:0000256" key="1">
    <source>
        <dbReference type="ARBA" id="ARBA00001974"/>
    </source>
</evidence>
<proteinExistence type="inferred from homology"/>
<keyword evidence="3" id="KW-0285">Flavoprotein</keyword>
<evidence type="ECO:0000313" key="8">
    <source>
        <dbReference type="Proteomes" id="UP000177622"/>
    </source>
</evidence>
<evidence type="ECO:0000313" key="7">
    <source>
        <dbReference type="EMBL" id="OGE58338.1"/>
    </source>
</evidence>
<feature type="domain" description="FAD dependent oxidoreductase" evidence="6">
    <location>
        <begin position="7"/>
        <end position="159"/>
    </location>
</feature>
<gene>
    <name evidence="7" type="ORF">PENARI_c001G08289</name>
</gene>
<dbReference type="InterPro" id="IPR006076">
    <property type="entry name" value="FAD-dep_OxRdtase"/>
</dbReference>
<dbReference type="OrthoDB" id="2015447at2759"/>
<dbReference type="SUPFAM" id="SSF51971">
    <property type="entry name" value="Nucleotide-binding domain"/>
    <property type="match status" value="1"/>
</dbReference>
<dbReference type="Proteomes" id="UP000177622">
    <property type="component" value="Unassembled WGS sequence"/>
</dbReference>
<dbReference type="Gene3D" id="3.40.50.720">
    <property type="entry name" value="NAD(P)-binding Rossmann-like Domain"/>
    <property type="match status" value="1"/>
</dbReference>
<keyword evidence="8" id="KW-1185">Reference proteome</keyword>
<organism evidence="7 8">
    <name type="scientific">Penicillium arizonense</name>
    <dbReference type="NCBI Taxonomy" id="1835702"/>
    <lineage>
        <taxon>Eukaryota</taxon>
        <taxon>Fungi</taxon>
        <taxon>Dikarya</taxon>
        <taxon>Ascomycota</taxon>
        <taxon>Pezizomycotina</taxon>
        <taxon>Eurotiomycetes</taxon>
        <taxon>Eurotiomycetidae</taxon>
        <taxon>Eurotiales</taxon>
        <taxon>Aspergillaceae</taxon>
        <taxon>Penicillium</taxon>
    </lineage>
</organism>
<keyword evidence="4" id="KW-0274">FAD</keyword>
<reference evidence="7 8" key="1">
    <citation type="journal article" date="2016" name="Sci. Rep.">
        <title>Penicillium arizonense, a new, genome sequenced fungal species, reveals a high chemical diversity in secreted metabolites.</title>
        <authorList>
            <person name="Grijseels S."/>
            <person name="Nielsen J.C."/>
            <person name="Randelovic M."/>
            <person name="Nielsen J."/>
            <person name="Nielsen K.F."/>
            <person name="Workman M."/>
            <person name="Frisvad J.C."/>
        </authorList>
    </citation>
    <scope>NUCLEOTIDE SEQUENCE [LARGE SCALE GENOMIC DNA]</scope>
    <source>
        <strain evidence="7 8">CBS 141311</strain>
    </source>
</reference>
<dbReference type="GO" id="GO:0003884">
    <property type="term" value="F:D-amino-acid oxidase activity"/>
    <property type="evidence" value="ECO:0007669"/>
    <property type="project" value="InterPro"/>
</dbReference>
<dbReference type="Pfam" id="PF01266">
    <property type="entry name" value="DAO"/>
    <property type="match status" value="1"/>
</dbReference>
<dbReference type="GeneID" id="34571523"/>
<sequence>MGNEKTIVVIGAGVLGLTTALSIQQRLGRPFTVLLIARDFPGSTSVNYASPWAGAHYRPVPGQSPQIATEAQWAKRTYESFKKIAAEEPAAGVTFLEGIEHFENPPPEYLDVVGNPDSPYAHLDGLHELSTEELPPDVKFGIRYWTYCVNSPVYCAYLLQL</sequence>
<comment type="cofactor">
    <cofactor evidence="1">
        <name>FAD</name>
        <dbReference type="ChEBI" id="CHEBI:57692"/>
    </cofactor>
</comment>
<evidence type="ECO:0000259" key="6">
    <source>
        <dbReference type="Pfam" id="PF01266"/>
    </source>
</evidence>
<dbReference type="GO" id="GO:0019478">
    <property type="term" value="P:D-amino acid catabolic process"/>
    <property type="evidence" value="ECO:0007669"/>
    <property type="project" value="TreeGrafter"/>
</dbReference>
<evidence type="ECO:0000256" key="2">
    <source>
        <dbReference type="ARBA" id="ARBA00006730"/>
    </source>
</evidence>
<dbReference type="GO" id="GO:0005737">
    <property type="term" value="C:cytoplasm"/>
    <property type="evidence" value="ECO:0007669"/>
    <property type="project" value="TreeGrafter"/>
</dbReference>
<dbReference type="PANTHER" id="PTHR11530">
    <property type="entry name" value="D-AMINO ACID OXIDASE"/>
    <property type="match status" value="1"/>
</dbReference>
<dbReference type="GO" id="GO:0071949">
    <property type="term" value="F:FAD binding"/>
    <property type="evidence" value="ECO:0007669"/>
    <property type="project" value="InterPro"/>
</dbReference>
<comment type="similarity">
    <text evidence="2">Belongs to the DAMOX/DASOX family.</text>
</comment>
<keyword evidence="5" id="KW-0560">Oxidoreductase</keyword>
<protein>
    <recommendedName>
        <fullName evidence="6">FAD dependent oxidoreductase domain-containing protein</fullName>
    </recommendedName>
</protein>
<evidence type="ECO:0000256" key="4">
    <source>
        <dbReference type="ARBA" id="ARBA00022827"/>
    </source>
</evidence>